<keyword evidence="2" id="KW-0274">FAD</keyword>
<keyword evidence="1" id="KW-0285">Flavoprotein</keyword>
<reference evidence="4 5" key="1">
    <citation type="submission" date="2023-08" db="EMBL/GenBank/DDBJ databases">
        <title>Black Yeasts Isolated from many extreme environments.</title>
        <authorList>
            <person name="Coleine C."/>
            <person name="Stajich J.E."/>
            <person name="Selbmann L."/>
        </authorList>
    </citation>
    <scope>NUCLEOTIDE SEQUENCE [LARGE SCALE GENOMIC DNA]</scope>
    <source>
        <strain evidence="4 5">CCFEE 5935</strain>
    </source>
</reference>
<dbReference type="InterPro" id="IPR016164">
    <property type="entry name" value="FAD-linked_Oxase-like_C"/>
</dbReference>
<dbReference type="InterPro" id="IPR012951">
    <property type="entry name" value="BBE"/>
</dbReference>
<organism evidence="4 5">
    <name type="scientific">Saxophila tyrrhenica</name>
    <dbReference type="NCBI Taxonomy" id="1690608"/>
    <lineage>
        <taxon>Eukaryota</taxon>
        <taxon>Fungi</taxon>
        <taxon>Dikarya</taxon>
        <taxon>Ascomycota</taxon>
        <taxon>Pezizomycotina</taxon>
        <taxon>Dothideomycetes</taxon>
        <taxon>Dothideomycetidae</taxon>
        <taxon>Mycosphaerellales</taxon>
        <taxon>Extremaceae</taxon>
        <taxon>Saxophila</taxon>
    </lineage>
</organism>
<evidence type="ECO:0000256" key="2">
    <source>
        <dbReference type="ARBA" id="ARBA00022827"/>
    </source>
</evidence>
<keyword evidence="5" id="KW-1185">Reference proteome</keyword>
<protein>
    <recommendedName>
        <fullName evidence="3">Berberine/berberine-like domain-containing protein</fullName>
    </recommendedName>
</protein>
<sequence>MFPYSALSDVSKLVSKMAAETTDPAIAMHVCNRGTAFGEEPQGAKPGIAIMMYDAKGESHARSAAGFGWFFQHPDGVEFAGRAMSVADVNALGDSFKHWQGSNKFWLCAPLLSEMDDETVVRAWKWWEDSINLHDDFQTGSVVLMEFMQGPAMSSSGGRSKTAWPHYERRHVMQLGLGRKTEGSPENLREMAMKQFTKAGQLIAGPEKDTKEYHAGFLHEWNNLREVYGENFDKLKEIKKQYDPKNRFNKGVSLADEKVTPGAFV</sequence>
<gene>
    <name evidence="4" type="ORF">LTR77_000994</name>
</gene>
<dbReference type="EMBL" id="JAVRRT010000001">
    <property type="protein sequence ID" value="KAK5175854.1"/>
    <property type="molecule type" value="Genomic_DNA"/>
</dbReference>
<dbReference type="GO" id="GO:0050660">
    <property type="term" value="F:flavin adenine dinucleotide binding"/>
    <property type="evidence" value="ECO:0007669"/>
    <property type="project" value="InterPro"/>
</dbReference>
<proteinExistence type="predicted"/>
<name>A0AAV9PS44_9PEZI</name>
<dbReference type="InterPro" id="IPR016169">
    <property type="entry name" value="FAD-bd_PCMH_sub2"/>
</dbReference>
<dbReference type="GeneID" id="89922343"/>
<dbReference type="Gene3D" id="3.40.462.20">
    <property type="match status" value="1"/>
</dbReference>
<dbReference type="Pfam" id="PF08031">
    <property type="entry name" value="BBE"/>
    <property type="match status" value="1"/>
</dbReference>
<evidence type="ECO:0000313" key="5">
    <source>
        <dbReference type="Proteomes" id="UP001337655"/>
    </source>
</evidence>
<feature type="domain" description="Berberine/berberine-like" evidence="3">
    <location>
        <begin position="225"/>
        <end position="249"/>
    </location>
</feature>
<evidence type="ECO:0000256" key="1">
    <source>
        <dbReference type="ARBA" id="ARBA00022630"/>
    </source>
</evidence>
<dbReference type="Gene3D" id="3.30.465.10">
    <property type="match status" value="1"/>
</dbReference>
<dbReference type="AlphaFoldDB" id="A0AAV9PS44"/>
<comment type="caution">
    <text evidence="4">The sequence shown here is derived from an EMBL/GenBank/DDBJ whole genome shotgun (WGS) entry which is preliminary data.</text>
</comment>
<accession>A0AAV9PS44</accession>
<dbReference type="GO" id="GO:0016491">
    <property type="term" value="F:oxidoreductase activity"/>
    <property type="evidence" value="ECO:0007669"/>
    <property type="project" value="InterPro"/>
</dbReference>
<evidence type="ECO:0000259" key="3">
    <source>
        <dbReference type="Pfam" id="PF08031"/>
    </source>
</evidence>
<evidence type="ECO:0000313" key="4">
    <source>
        <dbReference type="EMBL" id="KAK5175854.1"/>
    </source>
</evidence>
<dbReference type="Proteomes" id="UP001337655">
    <property type="component" value="Unassembled WGS sequence"/>
</dbReference>
<dbReference type="SUPFAM" id="SSF55103">
    <property type="entry name" value="FAD-linked oxidases, C-terminal domain"/>
    <property type="match status" value="1"/>
</dbReference>
<dbReference type="RefSeq" id="XP_064664492.1">
    <property type="nucleotide sequence ID" value="XM_064798258.1"/>
</dbReference>